<accession>A0ABQ5HN08</accession>
<proteinExistence type="predicted"/>
<dbReference type="EMBL" id="BQNB010019747">
    <property type="protein sequence ID" value="GJT88620.1"/>
    <property type="molecule type" value="Genomic_DNA"/>
</dbReference>
<comment type="caution">
    <text evidence="1">The sequence shown here is derived from an EMBL/GenBank/DDBJ whole genome shotgun (WGS) entry which is preliminary data.</text>
</comment>
<gene>
    <name evidence="1" type="ORF">Tco_1070337</name>
</gene>
<organism evidence="1 2">
    <name type="scientific">Tanacetum coccineum</name>
    <dbReference type="NCBI Taxonomy" id="301880"/>
    <lineage>
        <taxon>Eukaryota</taxon>
        <taxon>Viridiplantae</taxon>
        <taxon>Streptophyta</taxon>
        <taxon>Embryophyta</taxon>
        <taxon>Tracheophyta</taxon>
        <taxon>Spermatophyta</taxon>
        <taxon>Magnoliopsida</taxon>
        <taxon>eudicotyledons</taxon>
        <taxon>Gunneridae</taxon>
        <taxon>Pentapetalae</taxon>
        <taxon>asterids</taxon>
        <taxon>campanulids</taxon>
        <taxon>Asterales</taxon>
        <taxon>Asteraceae</taxon>
        <taxon>Asteroideae</taxon>
        <taxon>Anthemideae</taxon>
        <taxon>Anthemidinae</taxon>
        <taxon>Tanacetum</taxon>
    </lineage>
</organism>
<sequence length="112" mass="12527">MEDLNALSGYGLGLAKYHAVIVCDEKLVRVFGEETNFFMVTEATTIHEKCGRQVGRRSQLEEVPIVQDFPEVFPEDLPGIPPTRQWEFQNDLITVVLSASSTVTLSTGSIRR</sequence>
<name>A0ABQ5HN08_9ASTR</name>
<evidence type="ECO:0000313" key="1">
    <source>
        <dbReference type="EMBL" id="GJT88620.1"/>
    </source>
</evidence>
<dbReference type="Proteomes" id="UP001151760">
    <property type="component" value="Unassembled WGS sequence"/>
</dbReference>
<reference evidence="1" key="1">
    <citation type="journal article" date="2022" name="Int. J. Mol. Sci.">
        <title>Draft Genome of Tanacetum Coccineum: Genomic Comparison of Closely Related Tanacetum-Family Plants.</title>
        <authorList>
            <person name="Yamashiro T."/>
            <person name="Shiraishi A."/>
            <person name="Nakayama K."/>
            <person name="Satake H."/>
        </authorList>
    </citation>
    <scope>NUCLEOTIDE SEQUENCE</scope>
</reference>
<protein>
    <submittedName>
        <fullName evidence="1">Uncharacterized protein</fullName>
    </submittedName>
</protein>
<keyword evidence="2" id="KW-1185">Reference proteome</keyword>
<reference evidence="1" key="2">
    <citation type="submission" date="2022-01" db="EMBL/GenBank/DDBJ databases">
        <authorList>
            <person name="Yamashiro T."/>
            <person name="Shiraishi A."/>
            <person name="Satake H."/>
            <person name="Nakayama K."/>
        </authorList>
    </citation>
    <scope>NUCLEOTIDE SEQUENCE</scope>
</reference>
<evidence type="ECO:0000313" key="2">
    <source>
        <dbReference type="Proteomes" id="UP001151760"/>
    </source>
</evidence>